<evidence type="ECO:0000313" key="1">
    <source>
        <dbReference type="EMBL" id="UTU55002.1"/>
    </source>
</evidence>
<sequence>MQAEIVTVVEFACRQWLVSASQEQRELDFIKLSLVADVQQVNEHRRAGVAQRIELSGVDQRLFLLADSSLMSERRSSPDSPCRTPRASNFAMRGDKAMPSTALIFSPRSLVSTNWPVLAERLARELGDFISRQYHNH</sequence>
<dbReference type="AlphaFoldDB" id="A0AB38TKI3"/>
<keyword evidence="2" id="KW-1185">Reference proteome</keyword>
<reference evidence="1 2" key="1">
    <citation type="journal article" date="2022" name="Microbiol. Resour. Announc.">
        <title>Complete Genome Sequence of Mesorhizobium ciceri Strain R30, a Rhizobium Used as a Commercial Inoculant for Chickpea in Argentina.</title>
        <authorList>
            <person name="Foresto E."/>
            <person name="Revale S."/>
            <person name="Primo E."/>
            <person name="Nievas F."/>
            <person name="Carezzano E."/>
            <person name="Puente M."/>
            <person name="Alzari P."/>
            <person name="Mart M."/>
            <person name="Ben-Assaya M."/>
            <person name="Mornico D."/>
            <person name="Santoro M."/>
            <person name="Mart F."/>
            <person name="Giordano W."/>
            <person name="Bogino P."/>
        </authorList>
    </citation>
    <scope>NUCLEOTIDE SEQUENCE [LARGE SCALE GENOMIC DNA]</scope>
    <source>
        <strain evidence="1 2">R30</strain>
    </source>
</reference>
<dbReference type="EMBL" id="CP088147">
    <property type="protein sequence ID" value="UTU55002.1"/>
    <property type="molecule type" value="Genomic_DNA"/>
</dbReference>
<organism evidence="1 2">
    <name type="scientific">Mesorhizobium ciceri</name>
    <dbReference type="NCBI Taxonomy" id="39645"/>
    <lineage>
        <taxon>Bacteria</taxon>
        <taxon>Pseudomonadati</taxon>
        <taxon>Pseudomonadota</taxon>
        <taxon>Alphaproteobacteria</taxon>
        <taxon>Hyphomicrobiales</taxon>
        <taxon>Phyllobacteriaceae</taxon>
        <taxon>Mesorhizobium</taxon>
    </lineage>
</organism>
<gene>
    <name evidence="1" type="ORF">LRP29_03480</name>
</gene>
<name>A0AB38TKI3_9HYPH</name>
<protein>
    <submittedName>
        <fullName evidence="1">Uncharacterized protein</fullName>
    </submittedName>
</protein>
<dbReference type="RefSeq" id="WP_245265303.1">
    <property type="nucleotide sequence ID" value="NZ_CP088147.1"/>
</dbReference>
<dbReference type="Proteomes" id="UP001060070">
    <property type="component" value="Chromosome"/>
</dbReference>
<accession>A0AB38TKI3</accession>
<evidence type="ECO:0000313" key="2">
    <source>
        <dbReference type="Proteomes" id="UP001060070"/>
    </source>
</evidence>
<proteinExistence type="predicted"/>